<sequence length="157" mass="16875">MDDKLSRSPIYTGLKDASGKSILAFGKTFVNVPIDGSLIPFEATLCDVIRPILGRDFFEGPGRNLLLDIGGSKIVKKPNNSYPGFSVNFKDSKIVCSLVVPTLNPYATSFCPSAALSTCKLQARQLVDNFMVTVGKDDGNSPCLFAPIRIETGDKAP</sequence>
<dbReference type="EMBL" id="CACRXK020047336">
    <property type="protein sequence ID" value="CAB4046202.1"/>
    <property type="molecule type" value="Genomic_DNA"/>
</dbReference>
<feature type="non-terminal residue" evidence="1">
    <location>
        <position position="157"/>
    </location>
</feature>
<comment type="caution">
    <text evidence="1">The sequence shown here is derived from an EMBL/GenBank/DDBJ whole genome shotgun (WGS) entry which is preliminary data.</text>
</comment>
<evidence type="ECO:0000313" key="2">
    <source>
        <dbReference type="Proteomes" id="UP001152795"/>
    </source>
</evidence>
<dbReference type="Proteomes" id="UP001152795">
    <property type="component" value="Unassembled WGS sequence"/>
</dbReference>
<proteinExistence type="predicted"/>
<gene>
    <name evidence="1" type="ORF">PACLA_8A010143</name>
</gene>
<name>A0A7D9MN60_PARCT</name>
<keyword evidence="2" id="KW-1185">Reference proteome</keyword>
<accession>A0A7D9MN60</accession>
<dbReference type="AlphaFoldDB" id="A0A7D9MN60"/>
<evidence type="ECO:0000313" key="1">
    <source>
        <dbReference type="EMBL" id="CAB4046202.1"/>
    </source>
</evidence>
<protein>
    <submittedName>
        <fullName evidence="1">Uncharacterized protein</fullName>
    </submittedName>
</protein>
<reference evidence="1" key="1">
    <citation type="submission" date="2020-04" db="EMBL/GenBank/DDBJ databases">
        <authorList>
            <person name="Alioto T."/>
            <person name="Alioto T."/>
            <person name="Gomez Garrido J."/>
        </authorList>
    </citation>
    <scope>NUCLEOTIDE SEQUENCE</scope>
    <source>
        <strain evidence="1">A484AB</strain>
    </source>
</reference>
<organism evidence="1 2">
    <name type="scientific">Paramuricea clavata</name>
    <name type="common">Red gorgonian</name>
    <name type="synonym">Violescent sea-whip</name>
    <dbReference type="NCBI Taxonomy" id="317549"/>
    <lineage>
        <taxon>Eukaryota</taxon>
        <taxon>Metazoa</taxon>
        <taxon>Cnidaria</taxon>
        <taxon>Anthozoa</taxon>
        <taxon>Octocorallia</taxon>
        <taxon>Malacalcyonacea</taxon>
        <taxon>Plexauridae</taxon>
        <taxon>Paramuricea</taxon>
    </lineage>
</organism>